<protein>
    <submittedName>
        <fullName evidence="1">Uncharacterized protein</fullName>
    </submittedName>
</protein>
<keyword evidence="2" id="KW-1185">Reference proteome</keyword>
<proteinExistence type="predicted"/>
<sequence length="173" mass="19956">MAQTDNIQLKITKVGRNYFVSDQTNNSKVSRLPPIYILVLAIREKNANFHTYQLKKNRNYKVVLRRMHPKTDIKHNTHHSIANTHIQAIDMTIHTIRGNITIAAVYCPPKHYSSKTKSPQEKILEQTIRKLSLDTVMTGEPIYWPQAQEKTPDLLDFAVINSLHKTDFVAIIL</sequence>
<dbReference type="OrthoDB" id="7698997at2759"/>
<name>A0A0N0BD32_9HYME</name>
<evidence type="ECO:0000313" key="1">
    <source>
        <dbReference type="EMBL" id="KOX69514.1"/>
    </source>
</evidence>
<dbReference type="STRING" id="166423.A0A0N0BD32"/>
<dbReference type="AlphaFoldDB" id="A0A0N0BD32"/>
<dbReference type="EMBL" id="KQ435888">
    <property type="protein sequence ID" value="KOX69514.1"/>
    <property type="molecule type" value="Genomic_DNA"/>
</dbReference>
<accession>A0A0N0BD32</accession>
<gene>
    <name evidence="1" type="ORF">WN51_06601</name>
</gene>
<organism evidence="1 2">
    <name type="scientific">Melipona quadrifasciata</name>
    <dbReference type="NCBI Taxonomy" id="166423"/>
    <lineage>
        <taxon>Eukaryota</taxon>
        <taxon>Metazoa</taxon>
        <taxon>Ecdysozoa</taxon>
        <taxon>Arthropoda</taxon>
        <taxon>Hexapoda</taxon>
        <taxon>Insecta</taxon>
        <taxon>Pterygota</taxon>
        <taxon>Neoptera</taxon>
        <taxon>Endopterygota</taxon>
        <taxon>Hymenoptera</taxon>
        <taxon>Apocrita</taxon>
        <taxon>Aculeata</taxon>
        <taxon>Apoidea</taxon>
        <taxon>Anthophila</taxon>
        <taxon>Apidae</taxon>
        <taxon>Melipona</taxon>
    </lineage>
</organism>
<dbReference type="Proteomes" id="UP000053105">
    <property type="component" value="Unassembled WGS sequence"/>
</dbReference>
<evidence type="ECO:0000313" key="2">
    <source>
        <dbReference type="Proteomes" id="UP000053105"/>
    </source>
</evidence>
<reference evidence="1 2" key="1">
    <citation type="submission" date="2015-07" db="EMBL/GenBank/DDBJ databases">
        <title>The genome of Melipona quadrifasciata.</title>
        <authorList>
            <person name="Pan H."/>
            <person name="Kapheim K."/>
        </authorList>
    </citation>
    <scope>NUCLEOTIDE SEQUENCE [LARGE SCALE GENOMIC DNA]</scope>
    <source>
        <strain evidence="1">0111107301</strain>
        <tissue evidence="1">Whole body</tissue>
    </source>
</reference>